<dbReference type="Proteomes" id="UP000288805">
    <property type="component" value="Unassembled WGS sequence"/>
</dbReference>
<evidence type="ECO:0008006" key="3">
    <source>
        <dbReference type="Google" id="ProtNLM"/>
    </source>
</evidence>
<organism evidence="1 2">
    <name type="scientific">Vitis vinifera</name>
    <name type="common">Grape</name>
    <dbReference type="NCBI Taxonomy" id="29760"/>
    <lineage>
        <taxon>Eukaryota</taxon>
        <taxon>Viridiplantae</taxon>
        <taxon>Streptophyta</taxon>
        <taxon>Embryophyta</taxon>
        <taxon>Tracheophyta</taxon>
        <taxon>Spermatophyta</taxon>
        <taxon>Magnoliopsida</taxon>
        <taxon>eudicotyledons</taxon>
        <taxon>Gunneridae</taxon>
        <taxon>Pentapetalae</taxon>
        <taxon>rosids</taxon>
        <taxon>Vitales</taxon>
        <taxon>Vitaceae</taxon>
        <taxon>Viteae</taxon>
        <taxon>Vitis</taxon>
    </lineage>
</organism>
<accession>A0A438DNJ9</accession>
<evidence type="ECO:0000313" key="2">
    <source>
        <dbReference type="Proteomes" id="UP000288805"/>
    </source>
</evidence>
<protein>
    <recommendedName>
        <fullName evidence="3">CCHC-type domain-containing protein</fullName>
    </recommendedName>
</protein>
<dbReference type="EMBL" id="QGNW01001550">
    <property type="protein sequence ID" value="RVW37033.1"/>
    <property type="molecule type" value="Genomic_DNA"/>
</dbReference>
<evidence type="ECO:0000313" key="1">
    <source>
        <dbReference type="EMBL" id="RVW37033.1"/>
    </source>
</evidence>
<proteinExistence type="predicted"/>
<comment type="caution">
    <text evidence="1">The sequence shown here is derived from an EMBL/GenBank/DDBJ whole genome shotgun (WGS) entry which is preliminary data.</text>
</comment>
<reference evidence="1 2" key="1">
    <citation type="journal article" date="2018" name="PLoS Genet.">
        <title>Population sequencing reveals clonal diversity and ancestral inbreeding in the grapevine cultivar Chardonnay.</title>
        <authorList>
            <person name="Roach M.J."/>
            <person name="Johnson D.L."/>
            <person name="Bohlmann J."/>
            <person name="van Vuuren H.J."/>
            <person name="Jones S.J."/>
            <person name="Pretorius I.S."/>
            <person name="Schmidt S.A."/>
            <person name="Borneman A.R."/>
        </authorList>
    </citation>
    <scope>NUCLEOTIDE SEQUENCE [LARGE SCALE GENOMIC DNA]</scope>
    <source>
        <strain evidence="2">cv. Chardonnay</strain>
        <tissue evidence="1">Leaf</tissue>
    </source>
</reference>
<sequence length="170" mass="20513">MLKKKNQVEDDDLALITRKLNKYMRVKGLEEKFTSRRDLLKRNLHHGDKENGKRKEICVLQMQKTGHIKYDCPLYKSEAKRRMKKAMMATWSESEESSEEEKEKEVANMCFMAIDDLDEGSKKDKWFLDSGCSRHMTGMNPSLLSLQRERRIRYLWRQCKRKDHWSRQHW</sequence>
<name>A0A438DNJ9_VITVI</name>
<dbReference type="AlphaFoldDB" id="A0A438DNJ9"/>
<gene>
    <name evidence="1" type="ORF">CK203_102358</name>
</gene>